<dbReference type="PANTHER" id="PTHR30204:SF98">
    <property type="entry name" value="HTH-TYPE TRANSCRIPTIONAL REGULATOR ADHR"/>
    <property type="match status" value="1"/>
</dbReference>
<evidence type="ECO:0000256" key="1">
    <source>
        <dbReference type="ARBA" id="ARBA00023125"/>
    </source>
</evidence>
<dbReference type="SUPFAM" id="SSF46955">
    <property type="entry name" value="Putative DNA-binding domain"/>
    <property type="match status" value="1"/>
</dbReference>
<dbReference type="InterPro" id="IPR009061">
    <property type="entry name" value="DNA-bd_dom_put_sf"/>
</dbReference>
<dbReference type="RefSeq" id="WP_106211896.1">
    <property type="nucleotide sequence ID" value="NZ_PVTL01000004.1"/>
</dbReference>
<sequence length="215" mass="22958">MRISELSKRANVPLTAVKYYQREGLLPEGMRSAPNQVDYGDAHVQRVRLIRALLQTGGLSIAATKAVVAALDVPGAPLAETFEVAQHAMSTPRTTESTPSEESRDRIVAITRSHGWHISVENPGISAAARALDGLLAIRFDPPDSYLGAYADAAATVAAADLRALDDRGTLDEVAELMVVGTVLGDPLFAGLRRLAHEDATHTRPPTSDTNRAQS</sequence>
<dbReference type="PANTHER" id="PTHR30204">
    <property type="entry name" value="REDOX-CYCLING DRUG-SENSING TRANSCRIPTIONAL ACTIVATOR SOXR"/>
    <property type="match status" value="1"/>
</dbReference>
<comment type="caution">
    <text evidence="3">The sequence shown here is derived from an EMBL/GenBank/DDBJ whole genome shotgun (WGS) entry which is preliminary data.</text>
</comment>
<dbReference type="Pfam" id="PF13411">
    <property type="entry name" value="MerR_1"/>
    <property type="match status" value="1"/>
</dbReference>
<dbReference type="Gene3D" id="1.10.1660.10">
    <property type="match status" value="1"/>
</dbReference>
<dbReference type="AlphaFoldDB" id="A0A2T0VE19"/>
<accession>A0A2T0VE19</accession>
<dbReference type="SMART" id="SM00422">
    <property type="entry name" value="HTH_MERR"/>
    <property type="match status" value="1"/>
</dbReference>
<protein>
    <submittedName>
        <fullName evidence="3">MerR-like DNA binding protein</fullName>
    </submittedName>
</protein>
<dbReference type="InterPro" id="IPR047057">
    <property type="entry name" value="MerR_fam"/>
</dbReference>
<dbReference type="PROSITE" id="PS50937">
    <property type="entry name" value="HTH_MERR_2"/>
    <property type="match status" value="1"/>
</dbReference>
<dbReference type="PRINTS" id="PR00040">
    <property type="entry name" value="HTHMERR"/>
</dbReference>
<dbReference type="InterPro" id="IPR000551">
    <property type="entry name" value="MerR-type_HTH_dom"/>
</dbReference>
<dbReference type="Proteomes" id="UP000237983">
    <property type="component" value="Unassembled WGS sequence"/>
</dbReference>
<evidence type="ECO:0000259" key="2">
    <source>
        <dbReference type="PROSITE" id="PS50937"/>
    </source>
</evidence>
<organism evidence="3 4">
    <name type="scientific">Glaciihabitans tibetensis</name>
    <dbReference type="NCBI Taxonomy" id="1266600"/>
    <lineage>
        <taxon>Bacteria</taxon>
        <taxon>Bacillati</taxon>
        <taxon>Actinomycetota</taxon>
        <taxon>Actinomycetes</taxon>
        <taxon>Micrococcales</taxon>
        <taxon>Microbacteriaceae</taxon>
        <taxon>Glaciihabitans</taxon>
    </lineage>
</organism>
<name>A0A2T0VE19_9MICO</name>
<keyword evidence="4" id="KW-1185">Reference proteome</keyword>
<dbReference type="OrthoDB" id="5242095at2"/>
<evidence type="ECO:0000313" key="4">
    <source>
        <dbReference type="Proteomes" id="UP000237983"/>
    </source>
</evidence>
<proteinExistence type="predicted"/>
<feature type="domain" description="HTH merR-type" evidence="2">
    <location>
        <begin position="1"/>
        <end position="70"/>
    </location>
</feature>
<evidence type="ECO:0000313" key="3">
    <source>
        <dbReference type="EMBL" id="PRY68434.1"/>
    </source>
</evidence>
<reference evidence="3 4" key="1">
    <citation type="submission" date="2018-03" db="EMBL/GenBank/DDBJ databases">
        <title>Genomic Encyclopedia of Type Strains, Phase III (KMG-III): the genomes of soil and plant-associated and newly described type strains.</title>
        <authorList>
            <person name="Whitman W."/>
        </authorList>
    </citation>
    <scope>NUCLEOTIDE SEQUENCE [LARGE SCALE GENOMIC DNA]</scope>
    <source>
        <strain evidence="3 4">CGMCC 1.12484</strain>
    </source>
</reference>
<dbReference type="EMBL" id="PVTL01000004">
    <property type="protein sequence ID" value="PRY68434.1"/>
    <property type="molecule type" value="Genomic_DNA"/>
</dbReference>
<dbReference type="GO" id="GO:0003677">
    <property type="term" value="F:DNA binding"/>
    <property type="evidence" value="ECO:0007669"/>
    <property type="project" value="UniProtKB-KW"/>
</dbReference>
<keyword evidence="1" id="KW-0238">DNA-binding</keyword>
<gene>
    <name evidence="3" type="ORF">B0I08_104136</name>
</gene>
<dbReference type="GO" id="GO:0003700">
    <property type="term" value="F:DNA-binding transcription factor activity"/>
    <property type="evidence" value="ECO:0007669"/>
    <property type="project" value="InterPro"/>
</dbReference>